<dbReference type="PROSITE" id="PS00211">
    <property type="entry name" value="ABC_TRANSPORTER_1"/>
    <property type="match status" value="1"/>
</dbReference>
<dbReference type="Gene3D" id="3.40.50.300">
    <property type="entry name" value="P-loop containing nucleotide triphosphate hydrolases"/>
    <property type="match status" value="1"/>
</dbReference>
<keyword evidence="2" id="KW-1003">Cell membrane</keyword>
<dbReference type="Proteomes" id="UP000078070">
    <property type="component" value="Chromosome"/>
</dbReference>
<dbReference type="Pfam" id="PF00005">
    <property type="entry name" value="ABC_tran"/>
    <property type="match status" value="1"/>
</dbReference>
<evidence type="ECO:0000256" key="2">
    <source>
        <dbReference type="ARBA" id="ARBA00022475"/>
    </source>
</evidence>
<evidence type="ECO:0000256" key="6">
    <source>
        <dbReference type="ARBA" id="ARBA00022967"/>
    </source>
</evidence>
<dbReference type="SMART" id="SM00382">
    <property type="entry name" value="AAA"/>
    <property type="match status" value="1"/>
</dbReference>
<keyword evidence="7" id="KW-0472">Membrane</keyword>
<dbReference type="InterPro" id="IPR027417">
    <property type="entry name" value="P-loop_NTPase"/>
</dbReference>
<keyword evidence="4" id="KW-0547">Nucleotide-binding</keyword>
<dbReference type="AlphaFoldDB" id="A0A1A9EZR9"/>
<dbReference type="InterPro" id="IPR017871">
    <property type="entry name" value="ABC_transporter-like_CS"/>
</dbReference>
<protein>
    <recommendedName>
        <fullName evidence="8">ABC transporter domain-containing protein</fullName>
    </recommendedName>
</protein>
<dbReference type="SUPFAM" id="SSF52540">
    <property type="entry name" value="P-loop containing nucleoside triphosphate hydrolases"/>
    <property type="match status" value="1"/>
</dbReference>
<evidence type="ECO:0000256" key="3">
    <source>
        <dbReference type="ARBA" id="ARBA00022519"/>
    </source>
</evidence>
<name>A0A1A9EZR9_9GAMM</name>
<evidence type="ECO:0000256" key="4">
    <source>
        <dbReference type="ARBA" id="ARBA00022741"/>
    </source>
</evidence>
<keyword evidence="3" id="KW-0997">Cell inner membrane</keyword>
<dbReference type="KEGG" id="mars:A8C75_11200"/>
<dbReference type="InterPro" id="IPR003593">
    <property type="entry name" value="AAA+_ATPase"/>
</dbReference>
<evidence type="ECO:0000313" key="9">
    <source>
        <dbReference type="EMBL" id="ANG62993.1"/>
    </source>
</evidence>
<feature type="domain" description="ABC transporter" evidence="8">
    <location>
        <begin position="2"/>
        <end position="204"/>
    </location>
</feature>
<dbReference type="GO" id="GO:0016887">
    <property type="term" value="F:ATP hydrolysis activity"/>
    <property type="evidence" value="ECO:0007669"/>
    <property type="project" value="InterPro"/>
</dbReference>
<evidence type="ECO:0000256" key="1">
    <source>
        <dbReference type="ARBA" id="ARBA00022448"/>
    </source>
</evidence>
<dbReference type="PANTHER" id="PTHR42781">
    <property type="entry name" value="SPERMIDINE/PUTRESCINE IMPORT ATP-BINDING PROTEIN POTA"/>
    <property type="match status" value="1"/>
</dbReference>
<gene>
    <name evidence="9" type="ORF">A8C75_11200</name>
</gene>
<evidence type="ECO:0000259" key="8">
    <source>
        <dbReference type="PROSITE" id="PS50893"/>
    </source>
</evidence>
<keyword evidence="6" id="KW-1278">Translocase</keyword>
<dbReference type="InterPro" id="IPR003439">
    <property type="entry name" value="ABC_transporter-like_ATP-bd"/>
</dbReference>
<reference evidence="10" key="1">
    <citation type="submission" date="2016-05" db="EMBL/GenBank/DDBJ databases">
        <authorList>
            <person name="Baek K."/>
            <person name="Yang S.-J."/>
        </authorList>
    </citation>
    <scope>NUCLEOTIDE SEQUENCE [LARGE SCALE GENOMIC DNA]</scope>
    <source>
        <strain evidence="10">ST58-10</strain>
    </source>
</reference>
<proteinExistence type="predicted"/>
<evidence type="ECO:0000256" key="5">
    <source>
        <dbReference type="ARBA" id="ARBA00022840"/>
    </source>
</evidence>
<dbReference type="EMBL" id="CP015839">
    <property type="protein sequence ID" value="ANG62993.1"/>
    <property type="molecule type" value="Genomic_DNA"/>
</dbReference>
<keyword evidence="10" id="KW-1185">Reference proteome</keyword>
<sequence length="206" mass="22807">MLDIEDLQVLRDQQPLRYSLQVQRGEILAIQGRSGVGKTTLLDCIAGFASARCGRLDWQGQSLLGLGAAQRPVSMLFQDHNLFEHLSVADNLRLGLSPALAQQALQDALDTLEVAGLLGRRPTELSGGQRQRIALVRTLLRPEPIVLLDEPFAELDPHSRQRATDWTRRTAKAAQKTVLMVTHQQEDVQQLADRAILLQGTGSIHR</sequence>
<evidence type="ECO:0000313" key="10">
    <source>
        <dbReference type="Proteomes" id="UP000078070"/>
    </source>
</evidence>
<dbReference type="PANTHER" id="PTHR42781:SF1">
    <property type="entry name" value="THIAMINE IMPORT ATP-BINDING PROTEIN THIQ"/>
    <property type="match status" value="1"/>
</dbReference>
<dbReference type="PROSITE" id="PS50893">
    <property type="entry name" value="ABC_TRANSPORTER_2"/>
    <property type="match status" value="1"/>
</dbReference>
<dbReference type="InterPro" id="IPR050093">
    <property type="entry name" value="ABC_SmlMolc_Importer"/>
</dbReference>
<dbReference type="STRING" id="1821621.A8C75_11200"/>
<evidence type="ECO:0000256" key="7">
    <source>
        <dbReference type="ARBA" id="ARBA00023136"/>
    </source>
</evidence>
<reference evidence="9 10" key="2">
    <citation type="journal article" date="2018" name="Int. J. Syst. Evol. Microbiol.">
        <title>Marinobacterium aestuarii sp. nov., a benzene-degrading marine bacterium isolated from estuary sediment.</title>
        <authorList>
            <person name="Bae S.S."/>
            <person name="Jung J."/>
            <person name="Chung D."/>
            <person name="Baek K."/>
        </authorList>
    </citation>
    <scope>NUCLEOTIDE SEQUENCE [LARGE SCALE GENOMIC DNA]</scope>
    <source>
        <strain evidence="9 10">ST58-10</strain>
    </source>
</reference>
<keyword evidence="1" id="KW-0813">Transport</keyword>
<dbReference type="RefSeq" id="WP_067382098.1">
    <property type="nucleotide sequence ID" value="NZ_CP015839.1"/>
</dbReference>
<organism evidence="9 10">
    <name type="scientific">Marinobacterium aestuarii</name>
    <dbReference type="NCBI Taxonomy" id="1821621"/>
    <lineage>
        <taxon>Bacteria</taxon>
        <taxon>Pseudomonadati</taxon>
        <taxon>Pseudomonadota</taxon>
        <taxon>Gammaproteobacteria</taxon>
        <taxon>Oceanospirillales</taxon>
        <taxon>Oceanospirillaceae</taxon>
        <taxon>Marinobacterium</taxon>
    </lineage>
</organism>
<keyword evidence="5" id="KW-0067">ATP-binding</keyword>
<accession>A0A1A9EZR9</accession>
<dbReference type="GO" id="GO:0005524">
    <property type="term" value="F:ATP binding"/>
    <property type="evidence" value="ECO:0007669"/>
    <property type="project" value="UniProtKB-KW"/>
</dbReference>
<dbReference type="OrthoDB" id="9802264at2"/>